<evidence type="ECO:0000313" key="2">
    <source>
        <dbReference type="EMBL" id="KLO10495.1"/>
    </source>
</evidence>
<name>A0A0H2RF67_9AGAM</name>
<dbReference type="EMBL" id="KQ086024">
    <property type="protein sequence ID" value="KLO10495.1"/>
    <property type="molecule type" value="Genomic_DNA"/>
</dbReference>
<keyword evidence="3" id="KW-1185">Reference proteome</keyword>
<feature type="compositionally biased region" description="Low complexity" evidence="1">
    <location>
        <begin position="1"/>
        <end position="15"/>
    </location>
</feature>
<organism evidence="2 3">
    <name type="scientific">Schizopora paradoxa</name>
    <dbReference type="NCBI Taxonomy" id="27342"/>
    <lineage>
        <taxon>Eukaryota</taxon>
        <taxon>Fungi</taxon>
        <taxon>Dikarya</taxon>
        <taxon>Basidiomycota</taxon>
        <taxon>Agaricomycotina</taxon>
        <taxon>Agaricomycetes</taxon>
        <taxon>Hymenochaetales</taxon>
        <taxon>Schizoporaceae</taxon>
        <taxon>Schizopora</taxon>
    </lineage>
</organism>
<proteinExistence type="predicted"/>
<evidence type="ECO:0000256" key="1">
    <source>
        <dbReference type="SAM" id="MobiDB-lite"/>
    </source>
</evidence>
<sequence length="252" mass="28612">MSDPSLLSPIPRPLRAMTGGETGSNAKMRSSFDETPTLDNTLDVPLRSTLLLELRDDDTATVYTYYSTISTNYTMSNLPGPGRLLGNFYSRAGRTLEKHLGRVVHRAAIKEYEQAVDVLKSDGTHRMLLGDEPKEHERACDVLLICARSDDVNIQVGAFEKIVRYFVYFPSKIRSAFRRVFERRSEISDVATFSWKRSGVEYSVKWLLWYKLASRCLSSHHSSFMEAGAKFDDVKRKSLDFLNFESLLLSCG</sequence>
<gene>
    <name evidence="2" type="ORF">SCHPADRAFT_999519</name>
</gene>
<dbReference type="Proteomes" id="UP000053477">
    <property type="component" value="Unassembled WGS sequence"/>
</dbReference>
<accession>A0A0H2RF67</accession>
<evidence type="ECO:0000313" key="3">
    <source>
        <dbReference type="Proteomes" id="UP000053477"/>
    </source>
</evidence>
<protein>
    <submittedName>
        <fullName evidence="2">Uncharacterized protein</fullName>
    </submittedName>
</protein>
<feature type="region of interest" description="Disordered" evidence="1">
    <location>
        <begin position="1"/>
        <end position="39"/>
    </location>
</feature>
<reference evidence="2 3" key="1">
    <citation type="submission" date="2015-04" db="EMBL/GenBank/DDBJ databases">
        <title>Complete genome sequence of Schizopora paradoxa KUC8140, a cosmopolitan wood degrader in East Asia.</title>
        <authorList>
            <consortium name="DOE Joint Genome Institute"/>
            <person name="Min B."/>
            <person name="Park H."/>
            <person name="Jang Y."/>
            <person name="Kim J.-J."/>
            <person name="Kim K.H."/>
            <person name="Pangilinan J."/>
            <person name="Lipzen A."/>
            <person name="Riley R."/>
            <person name="Grigoriev I.V."/>
            <person name="Spatafora J.W."/>
            <person name="Choi I.-G."/>
        </authorList>
    </citation>
    <scope>NUCLEOTIDE SEQUENCE [LARGE SCALE GENOMIC DNA]</scope>
    <source>
        <strain evidence="2 3">KUC8140</strain>
    </source>
</reference>
<feature type="compositionally biased region" description="Polar residues" evidence="1">
    <location>
        <begin position="23"/>
        <end position="39"/>
    </location>
</feature>
<dbReference type="OrthoDB" id="3322113at2759"/>
<dbReference type="InParanoid" id="A0A0H2RF67"/>
<dbReference type="AlphaFoldDB" id="A0A0H2RF67"/>